<organism evidence="2 3">
    <name type="scientific">Parageobacillus thermoglucosidasius</name>
    <name type="common">Geobacillus thermoglucosidasius</name>
    <dbReference type="NCBI Taxonomy" id="1426"/>
    <lineage>
        <taxon>Bacteria</taxon>
        <taxon>Bacillati</taxon>
        <taxon>Bacillota</taxon>
        <taxon>Bacilli</taxon>
        <taxon>Bacillales</taxon>
        <taxon>Anoxybacillaceae</taxon>
        <taxon>Parageobacillus</taxon>
    </lineage>
</organism>
<keyword evidence="1" id="KW-1133">Transmembrane helix</keyword>
<reference evidence="3" key="1">
    <citation type="submission" date="2016-05" db="EMBL/GenBank/DDBJ databases">
        <authorList>
            <person name="Wang W."/>
            <person name="Zhu L."/>
        </authorList>
    </citation>
    <scope>NUCLEOTIDE SEQUENCE [LARGE SCALE GENOMIC DNA]</scope>
    <source>
        <strain evidence="3">W-2</strain>
    </source>
</reference>
<evidence type="ECO:0000256" key="1">
    <source>
        <dbReference type="SAM" id="Phobius"/>
    </source>
</evidence>
<dbReference type="OrthoDB" id="2973039at2"/>
<dbReference type="Proteomes" id="UP000078290">
    <property type="component" value="Unassembled WGS sequence"/>
</dbReference>
<gene>
    <name evidence="2" type="ORF">A7K69_12220</name>
</gene>
<comment type="caution">
    <text evidence="2">The sequence shown here is derived from an EMBL/GenBank/DDBJ whole genome shotgun (WGS) entry which is preliminary data.</text>
</comment>
<proteinExistence type="predicted"/>
<keyword evidence="1" id="KW-0472">Membrane</keyword>
<evidence type="ECO:0000313" key="2">
    <source>
        <dbReference type="EMBL" id="OAT72199.1"/>
    </source>
</evidence>
<dbReference type="EMBL" id="LXMA01000038">
    <property type="protein sequence ID" value="OAT72199.1"/>
    <property type="molecule type" value="Genomic_DNA"/>
</dbReference>
<evidence type="ECO:0000313" key="3">
    <source>
        <dbReference type="Proteomes" id="UP000078290"/>
    </source>
</evidence>
<sequence>MKMMERYEGEGKEITQMCKMIAAVGLIVGISLFLLSFVANAYNKDFFLTIISLGIIGASMFMFGFGTFMGILMETYGNTKTSM</sequence>
<dbReference type="AlphaFoldDB" id="A0A1B7KQF9"/>
<name>A0A1B7KQF9_PARTM</name>
<feature type="transmembrane region" description="Helical" evidence="1">
    <location>
        <begin position="46"/>
        <end position="73"/>
    </location>
</feature>
<accession>A0A1B7KQF9</accession>
<keyword evidence="1" id="KW-0812">Transmembrane</keyword>
<protein>
    <submittedName>
        <fullName evidence="2">MFS transporter</fullName>
    </submittedName>
</protein>
<feature type="transmembrane region" description="Helical" evidence="1">
    <location>
        <begin position="21"/>
        <end position="40"/>
    </location>
</feature>